<dbReference type="STRING" id="1168221.R7YMH1"/>
<evidence type="ECO:0000313" key="1">
    <source>
        <dbReference type="EMBL" id="EON62856.1"/>
    </source>
</evidence>
<reference evidence="2" key="1">
    <citation type="submission" date="2012-06" db="EMBL/GenBank/DDBJ databases">
        <title>The genome sequence of Coniosporium apollinis CBS 100218.</title>
        <authorList>
            <consortium name="The Broad Institute Genome Sequencing Platform"/>
            <person name="Cuomo C."/>
            <person name="Gorbushina A."/>
            <person name="Noack S."/>
            <person name="Walker B."/>
            <person name="Young S.K."/>
            <person name="Zeng Q."/>
            <person name="Gargeya S."/>
            <person name="Fitzgerald M."/>
            <person name="Haas B."/>
            <person name="Abouelleil A."/>
            <person name="Alvarado L."/>
            <person name="Arachchi H.M."/>
            <person name="Berlin A.M."/>
            <person name="Chapman S.B."/>
            <person name="Goldberg J."/>
            <person name="Griggs A."/>
            <person name="Gujja S."/>
            <person name="Hansen M."/>
            <person name="Howarth C."/>
            <person name="Imamovic A."/>
            <person name="Larimer J."/>
            <person name="McCowan C."/>
            <person name="Montmayeur A."/>
            <person name="Murphy C."/>
            <person name="Neiman D."/>
            <person name="Pearson M."/>
            <person name="Priest M."/>
            <person name="Roberts A."/>
            <person name="Saif S."/>
            <person name="Shea T."/>
            <person name="Sisk P."/>
            <person name="Sykes S."/>
            <person name="Wortman J."/>
            <person name="Nusbaum C."/>
            <person name="Birren B."/>
        </authorList>
    </citation>
    <scope>NUCLEOTIDE SEQUENCE [LARGE SCALE GENOMIC DNA]</scope>
    <source>
        <strain evidence="2">CBS 100218</strain>
    </source>
</reference>
<dbReference type="HOGENOM" id="CLU_000288_81_11_1"/>
<dbReference type="Gene3D" id="1.10.510.10">
    <property type="entry name" value="Transferase(Phosphotransferase) domain 1"/>
    <property type="match status" value="1"/>
</dbReference>
<dbReference type="OrthoDB" id="5979581at2759"/>
<accession>R7YMH1</accession>
<proteinExistence type="predicted"/>
<dbReference type="RefSeq" id="XP_007778173.1">
    <property type="nucleotide sequence ID" value="XM_007779983.1"/>
</dbReference>
<name>R7YMH1_CONA1</name>
<sequence>MSLTDDSSLKAFEQSESAKPSVYRLAGDRGIYASRPLVTPRNDGRWALCDFGYAQLGSPTGRVRRCHCSTAVSLTSAQIWELFKGKPLFDERLLDGGVSSAAPVAWLIALLGPPPKESLTREFTADILPAITLEDEEGNSEGEEKAAFLRFIRRMLQWKPEDRKLAEELLEDPWLQAQNPHRLIVPSREVPGGSEAGAVSQG</sequence>
<dbReference type="EMBL" id="JH767560">
    <property type="protein sequence ID" value="EON62856.1"/>
    <property type="molecule type" value="Genomic_DNA"/>
</dbReference>
<dbReference type="SUPFAM" id="SSF56112">
    <property type="entry name" value="Protein kinase-like (PK-like)"/>
    <property type="match status" value="1"/>
</dbReference>
<protein>
    <recommendedName>
        <fullName evidence="3">Protein kinase domain-containing protein</fullName>
    </recommendedName>
</protein>
<gene>
    <name evidence="1" type="ORF">W97_02081</name>
</gene>
<dbReference type="OMA" id="WIAHEHA"/>
<dbReference type="AlphaFoldDB" id="R7YMH1"/>
<dbReference type="GeneID" id="19899392"/>
<evidence type="ECO:0008006" key="3">
    <source>
        <dbReference type="Google" id="ProtNLM"/>
    </source>
</evidence>
<dbReference type="InterPro" id="IPR011009">
    <property type="entry name" value="Kinase-like_dom_sf"/>
</dbReference>
<dbReference type="Proteomes" id="UP000016924">
    <property type="component" value="Unassembled WGS sequence"/>
</dbReference>
<evidence type="ECO:0000313" key="2">
    <source>
        <dbReference type="Proteomes" id="UP000016924"/>
    </source>
</evidence>
<keyword evidence="2" id="KW-1185">Reference proteome</keyword>
<organism evidence="1 2">
    <name type="scientific">Coniosporium apollinis (strain CBS 100218)</name>
    <name type="common">Rock-inhabiting black yeast</name>
    <dbReference type="NCBI Taxonomy" id="1168221"/>
    <lineage>
        <taxon>Eukaryota</taxon>
        <taxon>Fungi</taxon>
        <taxon>Dikarya</taxon>
        <taxon>Ascomycota</taxon>
        <taxon>Pezizomycotina</taxon>
        <taxon>Dothideomycetes</taxon>
        <taxon>Dothideomycetes incertae sedis</taxon>
        <taxon>Coniosporium</taxon>
    </lineage>
</organism>